<dbReference type="Proteomes" id="UP000054047">
    <property type="component" value="Unassembled WGS sequence"/>
</dbReference>
<organism evidence="1 2">
    <name type="scientific">Ancylostoma duodenale</name>
    <dbReference type="NCBI Taxonomy" id="51022"/>
    <lineage>
        <taxon>Eukaryota</taxon>
        <taxon>Metazoa</taxon>
        <taxon>Ecdysozoa</taxon>
        <taxon>Nematoda</taxon>
        <taxon>Chromadorea</taxon>
        <taxon>Rhabditida</taxon>
        <taxon>Rhabditina</taxon>
        <taxon>Rhabditomorpha</taxon>
        <taxon>Strongyloidea</taxon>
        <taxon>Ancylostomatidae</taxon>
        <taxon>Ancylostomatinae</taxon>
        <taxon>Ancylostoma</taxon>
    </lineage>
</organism>
<reference evidence="1 2" key="1">
    <citation type="submission" date="2013-12" db="EMBL/GenBank/DDBJ databases">
        <title>Draft genome of the parsitic nematode Ancylostoma duodenale.</title>
        <authorList>
            <person name="Mitreva M."/>
        </authorList>
    </citation>
    <scope>NUCLEOTIDE SEQUENCE [LARGE SCALE GENOMIC DNA]</scope>
    <source>
        <strain evidence="1 2">Zhejiang</strain>
    </source>
</reference>
<dbReference type="OrthoDB" id="6612025at2759"/>
<sequence>MEALDKFARIEAPEREYGKPQWIQPFANADNVGEGEVVELHGLVEPSGDPNLRIEWMLNGRPLMN</sequence>
<accession>A0A0C2FT91</accession>
<proteinExistence type="predicted"/>
<dbReference type="InterPro" id="IPR036179">
    <property type="entry name" value="Ig-like_dom_sf"/>
</dbReference>
<protein>
    <recommendedName>
        <fullName evidence="3">Ig-like domain-containing protein</fullName>
    </recommendedName>
</protein>
<feature type="non-terminal residue" evidence="1">
    <location>
        <position position="65"/>
    </location>
</feature>
<dbReference type="EMBL" id="KN745347">
    <property type="protein sequence ID" value="KIH51815.1"/>
    <property type="molecule type" value="Genomic_DNA"/>
</dbReference>
<dbReference type="AlphaFoldDB" id="A0A0C2FT91"/>
<evidence type="ECO:0008006" key="3">
    <source>
        <dbReference type="Google" id="ProtNLM"/>
    </source>
</evidence>
<name>A0A0C2FT91_9BILA</name>
<evidence type="ECO:0000313" key="2">
    <source>
        <dbReference type="Proteomes" id="UP000054047"/>
    </source>
</evidence>
<evidence type="ECO:0000313" key="1">
    <source>
        <dbReference type="EMBL" id="KIH51815.1"/>
    </source>
</evidence>
<gene>
    <name evidence="1" type="ORF">ANCDUO_18093</name>
</gene>
<dbReference type="SUPFAM" id="SSF48726">
    <property type="entry name" value="Immunoglobulin"/>
    <property type="match status" value="1"/>
</dbReference>
<keyword evidence="2" id="KW-1185">Reference proteome</keyword>